<feature type="region of interest" description="Disordered" evidence="7">
    <location>
        <begin position="247"/>
        <end position="277"/>
    </location>
</feature>
<dbReference type="GO" id="GO:0005886">
    <property type="term" value="C:plasma membrane"/>
    <property type="evidence" value="ECO:0007669"/>
    <property type="project" value="UniProtKB-SubCell"/>
</dbReference>
<protein>
    <recommendedName>
        <fullName evidence="6">SURF1-like protein</fullName>
    </recommendedName>
</protein>
<dbReference type="InterPro" id="IPR045214">
    <property type="entry name" value="Surf1/Surf4"/>
</dbReference>
<keyword evidence="9" id="KW-1185">Reference proteome</keyword>
<comment type="caution">
    <text evidence="8">The sequence shown here is derived from an EMBL/GenBank/DDBJ whole genome shotgun (WGS) entry which is preliminary data.</text>
</comment>
<dbReference type="InterPro" id="IPR002994">
    <property type="entry name" value="Surf1/Shy1"/>
</dbReference>
<feature type="transmembrane region" description="Helical" evidence="6">
    <location>
        <begin position="224"/>
        <end position="241"/>
    </location>
</feature>
<dbReference type="EMBL" id="BONH01000020">
    <property type="protein sequence ID" value="GIF99238.1"/>
    <property type="molecule type" value="Genomic_DNA"/>
</dbReference>
<dbReference type="CDD" id="cd06662">
    <property type="entry name" value="SURF1"/>
    <property type="match status" value="1"/>
</dbReference>
<feature type="transmembrane region" description="Helical" evidence="6">
    <location>
        <begin position="12"/>
        <end position="31"/>
    </location>
</feature>
<evidence type="ECO:0000256" key="3">
    <source>
        <dbReference type="ARBA" id="ARBA00022692"/>
    </source>
</evidence>
<keyword evidence="5 6" id="KW-0472">Membrane</keyword>
<organism evidence="8 9">
    <name type="scientific">Catellatospora citrea</name>
    <dbReference type="NCBI Taxonomy" id="53366"/>
    <lineage>
        <taxon>Bacteria</taxon>
        <taxon>Bacillati</taxon>
        <taxon>Actinomycetota</taxon>
        <taxon>Actinomycetes</taxon>
        <taxon>Micromonosporales</taxon>
        <taxon>Micromonosporaceae</taxon>
        <taxon>Catellatospora</taxon>
    </lineage>
</organism>
<comment type="subcellular location">
    <subcellularLocation>
        <location evidence="6">Cell membrane</location>
        <topology evidence="6">Multi-pass membrane protein</topology>
    </subcellularLocation>
    <subcellularLocation>
        <location evidence="1">Membrane</location>
    </subcellularLocation>
</comment>
<dbReference type="Pfam" id="PF02104">
    <property type="entry name" value="SURF1"/>
    <property type="match status" value="1"/>
</dbReference>
<dbReference type="PROSITE" id="PS50895">
    <property type="entry name" value="SURF1"/>
    <property type="match status" value="1"/>
</dbReference>
<dbReference type="PANTHER" id="PTHR23427">
    <property type="entry name" value="SURFEIT LOCUS PROTEIN"/>
    <property type="match status" value="1"/>
</dbReference>
<name>A0A8J3P0B6_9ACTN</name>
<evidence type="ECO:0000256" key="6">
    <source>
        <dbReference type="RuleBase" id="RU363076"/>
    </source>
</evidence>
<gene>
    <name evidence="8" type="ORF">Cci01nite_43320</name>
</gene>
<evidence type="ECO:0000256" key="2">
    <source>
        <dbReference type="ARBA" id="ARBA00007165"/>
    </source>
</evidence>
<comment type="similarity">
    <text evidence="2 6">Belongs to the SURF1 family.</text>
</comment>
<evidence type="ECO:0000313" key="8">
    <source>
        <dbReference type="EMBL" id="GIF99238.1"/>
    </source>
</evidence>
<dbReference type="PANTHER" id="PTHR23427:SF2">
    <property type="entry name" value="SURFEIT LOCUS PROTEIN 1"/>
    <property type="match status" value="1"/>
</dbReference>
<dbReference type="AlphaFoldDB" id="A0A8J3P0B6"/>
<evidence type="ECO:0000256" key="1">
    <source>
        <dbReference type="ARBA" id="ARBA00004370"/>
    </source>
</evidence>
<evidence type="ECO:0000256" key="4">
    <source>
        <dbReference type="ARBA" id="ARBA00022989"/>
    </source>
</evidence>
<keyword evidence="4 6" id="KW-1133">Transmembrane helix</keyword>
<proteinExistence type="inferred from homology"/>
<dbReference type="Proteomes" id="UP000659904">
    <property type="component" value="Unassembled WGS sequence"/>
</dbReference>
<dbReference type="RefSeq" id="WP_239165559.1">
    <property type="nucleotide sequence ID" value="NZ_BONH01000020.1"/>
</dbReference>
<keyword evidence="3 6" id="KW-0812">Transmembrane</keyword>
<accession>A0A8J3P0B6</accession>
<evidence type="ECO:0000256" key="5">
    <source>
        <dbReference type="ARBA" id="ARBA00023136"/>
    </source>
</evidence>
<reference evidence="8 9" key="1">
    <citation type="submission" date="2021-01" db="EMBL/GenBank/DDBJ databases">
        <title>Whole genome shotgun sequence of Catellatospora citrea NBRC 14495.</title>
        <authorList>
            <person name="Komaki H."/>
            <person name="Tamura T."/>
        </authorList>
    </citation>
    <scope>NUCLEOTIDE SEQUENCE [LARGE SCALE GENOMIC DNA]</scope>
    <source>
        <strain evidence="8 9">NBRC 14495</strain>
    </source>
</reference>
<keyword evidence="6" id="KW-1003">Cell membrane</keyword>
<evidence type="ECO:0000256" key="7">
    <source>
        <dbReference type="SAM" id="MobiDB-lite"/>
    </source>
</evidence>
<evidence type="ECO:0000313" key="9">
    <source>
        <dbReference type="Proteomes" id="UP000659904"/>
    </source>
</evidence>
<sequence length="277" mass="29538">MHALLTRRWLTVFAVALLASFVMVLLGRWQWSRYELRSAINDRIDASTVVTPVPVGDVLSPATGGKGAAPGPGEDRAWTRITATGRYDATQEILVRNRTVDGQVGYEILTPLLLADGSALLVDRGWVPPHPDGITVAPQFPAAPSGTVTVVGRVHLTESGAGAVDQRNGHWETRRVSVPAIADKLPYPVLGAYVLADADTPGAQGLTAIEVGHENDWLNLGYAIQWWIFAAGALVGVAYLYRKDQREQRAAAESGTGPDPEPAPKPEPEPADAATSA</sequence>